<keyword evidence="6" id="KW-1185">Reference proteome</keyword>
<keyword evidence="5" id="KW-0614">Plasmid</keyword>
<evidence type="ECO:0000313" key="5">
    <source>
        <dbReference type="EMBL" id="UXX81604.1"/>
    </source>
</evidence>
<dbReference type="PANTHER" id="PTHR11699">
    <property type="entry name" value="ALDEHYDE DEHYDROGENASE-RELATED"/>
    <property type="match status" value="1"/>
</dbReference>
<dbReference type="InterPro" id="IPR016160">
    <property type="entry name" value="Ald_DH_CS_CYS"/>
</dbReference>
<dbReference type="SUPFAM" id="SSF53720">
    <property type="entry name" value="ALDH-like"/>
    <property type="match status" value="1"/>
</dbReference>
<dbReference type="InterPro" id="IPR016163">
    <property type="entry name" value="Ald_DH_C"/>
</dbReference>
<dbReference type="PROSITE" id="PS00687">
    <property type="entry name" value="ALDEHYDE_DEHYDR_GLU"/>
    <property type="match status" value="1"/>
</dbReference>
<sequence>MTRVAECGEDEIDRAVAAARKAQNGPWRQTTPADRGRLLHKVAALILENKDSITKMESLDTGKPLAQAEADCVVAARYFEFYAGIADKIGGVTIPLTLDFLDYTEREPLGVVGQIVPWNYPLQMSARGLAPCLAAGNSIVIKPAEEACLSAIELGRICKEAGIPDGVVNVVTGYGSEAGAALASHPDVNLVAFTGSVQTGSTVMQSAAKNVVPVLLELGGKSPNIVFADADLEKATPVIIKCALQNAGQTCSAGSRVLVHRSRHDEVVERLVELAQKYRVGPGIDNSDMGPVISKRQWTRIMDYMDIARDEGAEIATGGKRPEGKDCEGGFFIEPTIFTQASPGMRVHDEEIFGPVTTVVPFDTDEEAAGIANATPYGLVTGLWTQDVTRAHRMAREIAAGQIFVNTYGAGGGVEIPFGGYKKSGFGREKGLEAINFYSQTKNICIGLT</sequence>
<gene>
    <name evidence="5" type="ORF">N7U68_00010</name>
</gene>
<evidence type="ECO:0000256" key="3">
    <source>
        <dbReference type="RuleBase" id="RU003345"/>
    </source>
</evidence>
<geneLocation type="plasmid" evidence="5 6">
    <name>unnamed2</name>
</geneLocation>
<dbReference type="InterPro" id="IPR015590">
    <property type="entry name" value="Aldehyde_DH_dom"/>
</dbReference>
<dbReference type="PROSITE" id="PS00070">
    <property type="entry name" value="ALDEHYDE_DEHYDR_CYS"/>
    <property type="match status" value="1"/>
</dbReference>
<feature type="active site" evidence="2">
    <location>
        <position position="217"/>
    </location>
</feature>
<reference evidence="5" key="1">
    <citation type="submission" date="2022-10" db="EMBL/GenBank/DDBJ databases">
        <title>Roseovarius pelagicus sp. nov., isolated from Arctic seawater.</title>
        <authorList>
            <person name="Hong Y.W."/>
            <person name="Hwang C.Y."/>
        </authorList>
    </citation>
    <scope>NUCLEOTIDE SEQUENCE</scope>
    <source>
        <strain evidence="5">HL-MP18</strain>
        <plasmid evidence="5">unnamed2</plasmid>
    </source>
</reference>
<keyword evidence="1 3" id="KW-0560">Oxidoreductase</keyword>
<accession>A0ABY6D6W0</accession>
<dbReference type="InterPro" id="IPR016161">
    <property type="entry name" value="Ald_DH/histidinol_DH"/>
</dbReference>
<dbReference type="InterPro" id="IPR016162">
    <property type="entry name" value="Ald_DH_N"/>
</dbReference>
<organism evidence="5 6">
    <name type="scientific">Roseovarius pelagicus</name>
    <dbReference type="NCBI Taxonomy" id="2980108"/>
    <lineage>
        <taxon>Bacteria</taxon>
        <taxon>Pseudomonadati</taxon>
        <taxon>Pseudomonadota</taxon>
        <taxon>Alphaproteobacteria</taxon>
        <taxon>Rhodobacterales</taxon>
        <taxon>Roseobacteraceae</taxon>
        <taxon>Roseovarius</taxon>
    </lineage>
</organism>
<dbReference type="Proteomes" id="UP001064087">
    <property type="component" value="Plasmid unnamed2"/>
</dbReference>
<dbReference type="InterPro" id="IPR029510">
    <property type="entry name" value="Ald_DH_CS_GLU"/>
</dbReference>
<evidence type="ECO:0000256" key="2">
    <source>
        <dbReference type="PROSITE-ProRule" id="PRU10007"/>
    </source>
</evidence>
<dbReference type="EMBL" id="CP106737">
    <property type="protein sequence ID" value="UXX81604.1"/>
    <property type="molecule type" value="Genomic_DNA"/>
</dbReference>
<dbReference type="Gene3D" id="3.40.605.10">
    <property type="entry name" value="Aldehyde Dehydrogenase, Chain A, domain 1"/>
    <property type="match status" value="1"/>
</dbReference>
<protein>
    <submittedName>
        <fullName evidence="5">Aldehyde dehydrogenase family protein</fullName>
    </submittedName>
</protein>
<comment type="similarity">
    <text evidence="3">Belongs to the aldehyde dehydrogenase family.</text>
</comment>
<dbReference type="Pfam" id="PF00171">
    <property type="entry name" value="Aldedh"/>
    <property type="match status" value="1"/>
</dbReference>
<proteinExistence type="inferred from homology"/>
<evidence type="ECO:0000313" key="6">
    <source>
        <dbReference type="Proteomes" id="UP001064087"/>
    </source>
</evidence>
<dbReference type="CDD" id="cd07109">
    <property type="entry name" value="ALDH_AAS00426"/>
    <property type="match status" value="1"/>
</dbReference>
<evidence type="ECO:0000256" key="1">
    <source>
        <dbReference type="ARBA" id="ARBA00023002"/>
    </source>
</evidence>
<feature type="domain" description="Aldehyde dehydrogenase" evidence="4">
    <location>
        <begin position="2"/>
        <end position="444"/>
    </location>
</feature>
<name>A0ABY6D6W0_9RHOB</name>
<dbReference type="Gene3D" id="3.40.309.10">
    <property type="entry name" value="Aldehyde Dehydrogenase, Chain A, domain 2"/>
    <property type="match status" value="1"/>
</dbReference>
<evidence type="ECO:0000259" key="4">
    <source>
        <dbReference type="Pfam" id="PF00171"/>
    </source>
</evidence>